<evidence type="ECO:0000313" key="2">
    <source>
        <dbReference type="Proteomes" id="UP001177003"/>
    </source>
</evidence>
<dbReference type="AlphaFoldDB" id="A0AA35YPI6"/>
<dbReference type="Proteomes" id="UP001177003">
    <property type="component" value="Chromosome 3"/>
</dbReference>
<keyword evidence="2" id="KW-1185">Reference proteome</keyword>
<protein>
    <submittedName>
        <fullName evidence="1">Uncharacterized protein</fullName>
    </submittedName>
</protein>
<proteinExistence type="predicted"/>
<evidence type="ECO:0000313" key="1">
    <source>
        <dbReference type="EMBL" id="CAI9277567.1"/>
    </source>
</evidence>
<organism evidence="1 2">
    <name type="scientific">Lactuca saligna</name>
    <name type="common">Willowleaf lettuce</name>
    <dbReference type="NCBI Taxonomy" id="75948"/>
    <lineage>
        <taxon>Eukaryota</taxon>
        <taxon>Viridiplantae</taxon>
        <taxon>Streptophyta</taxon>
        <taxon>Embryophyta</taxon>
        <taxon>Tracheophyta</taxon>
        <taxon>Spermatophyta</taxon>
        <taxon>Magnoliopsida</taxon>
        <taxon>eudicotyledons</taxon>
        <taxon>Gunneridae</taxon>
        <taxon>Pentapetalae</taxon>
        <taxon>asterids</taxon>
        <taxon>campanulids</taxon>
        <taxon>Asterales</taxon>
        <taxon>Asteraceae</taxon>
        <taxon>Cichorioideae</taxon>
        <taxon>Cichorieae</taxon>
        <taxon>Lactucinae</taxon>
        <taxon>Lactuca</taxon>
    </lineage>
</organism>
<reference evidence="1" key="1">
    <citation type="submission" date="2023-04" db="EMBL/GenBank/DDBJ databases">
        <authorList>
            <person name="Vijverberg K."/>
            <person name="Xiong W."/>
            <person name="Schranz E."/>
        </authorList>
    </citation>
    <scope>NUCLEOTIDE SEQUENCE</scope>
</reference>
<gene>
    <name evidence="1" type="ORF">LSALG_LOCUS17486</name>
</gene>
<name>A0AA35YPI6_LACSI</name>
<sequence>MINTVMDELVSVIYKRHRVMWADLEAVWPWACKVTFMKFYACGSPCFMGKREPIISIRWIVDVGSAFLTDFCPAEAKFRFAACLLLDEARFWWCDVFLGLELMGFENSNTSYVYMQT</sequence>
<dbReference type="EMBL" id="OX465079">
    <property type="protein sequence ID" value="CAI9277567.1"/>
    <property type="molecule type" value="Genomic_DNA"/>
</dbReference>
<accession>A0AA35YPI6</accession>